<evidence type="ECO:0000259" key="5">
    <source>
        <dbReference type="Pfam" id="PF13817"/>
    </source>
</evidence>
<keyword evidence="7" id="KW-1185">Reference proteome</keyword>
<evidence type="ECO:0000256" key="1">
    <source>
        <dbReference type="SAM" id="MobiDB-lite"/>
    </source>
</evidence>
<dbReference type="InterPro" id="IPR039552">
    <property type="entry name" value="IS66_C"/>
</dbReference>
<dbReference type="InterPro" id="IPR024474">
    <property type="entry name" value="Znf_dom_IS66"/>
</dbReference>
<feature type="domain" description="Transposase TnpC homeodomain" evidence="4">
    <location>
        <begin position="49"/>
        <end position="118"/>
    </location>
</feature>
<dbReference type="PANTHER" id="PTHR33678">
    <property type="entry name" value="BLL1576 PROTEIN"/>
    <property type="match status" value="1"/>
</dbReference>
<sequence>MDQTDTDLPDDVDALKALVRAHAASAHANAQRVVELQDQLSSRVIEIEHLKLTIAKLRRMQFGRKSEKLERQIEQLELRLEDLQADEGATDQAHAGKASQRRASAPRKPLPDHLEREEHVHLPGDGHCPGCGGTLKPLGDDISEQLEYVRAHFRVIRHRRPKLACACCDRIVQAAAPSRPIDRGLPGPALLAHIATSKFAYHIPFYRQSVMYARDGVEIEPGTMGHWLGGLTWLLNPLVDAVRRHALGGTKVHADDTPLPVLAPGNGRTKTGRLWVYVRDDRSSGSNEAPAVWFAYTPDRRGEHPQRHLAGFAGILQADAFAGYADLYLDGQIREAACMAHARRKLHDLHAVRPSAITTEALERIGALYRIEEHIRGKPPEERQRIRQAQAVPLLDDLKQWFESTLLTLSAKSDTTRAIQYSLNRWPALVYYCRDGRAEIDNLIAERALRGVAIGRRNFLFAGADSGGERAAAMYSLIGSARLNGVDPEAYLHYVIERIADHPANRIDELLPWNVAPLLPSSARIDPLR</sequence>
<dbReference type="Proteomes" id="UP000826462">
    <property type="component" value="Chromosome 1"/>
</dbReference>
<evidence type="ECO:0000313" key="6">
    <source>
        <dbReference type="EMBL" id="QYD67930.1"/>
    </source>
</evidence>
<dbReference type="PANTHER" id="PTHR33678:SF1">
    <property type="entry name" value="BLL1576 PROTEIN"/>
    <property type="match status" value="1"/>
</dbReference>
<dbReference type="EMBL" id="CP080095">
    <property type="protein sequence ID" value="QYD67930.1"/>
    <property type="molecule type" value="Genomic_DNA"/>
</dbReference>
<feature type="domain" description="Transposase IS66 C-terminal" evidence="5">
    <location>
        <begin position="476"/>
        <end position="513"/>
    </location>
</feature>
<evidence type="ECO:0000259" key="4">
    <source>
        <dbReference type="Pfam" id="PF13007"/>
    </source>
</evidence>
<evidence type="ECO:0000259" key="3">
    <source>
        <dbReference type="Pfam" id="PF13005"/>
    </source>
</evidence>
<accession>A0ABX8ULM7</accession>
<dbReference type="RefSeq" id="WP_219797289.1">
    <property type="nucleotide sequence ID" value="NZ_CP080095.1"/>
</dbReference>
<dbReference type="Pfam" id="PF13005">
    <property type="entry name" value="zf-IS66"/>
    <property type="match status" value="1"/>
</dbReference>
<evidence type="ECO:0000313" key="7">
    <source>
        <dbReference type="Proteomes" id="UP000826462"/>
    </source>
</evidence>
<reference evidence="6 7" key="1">
    <citation type="submission" date="2021-07" db="EMBL/GenBank/DDBJ databases">
        <title>Paraburkholderia edwinii protects Aspergillus sp. from phenazines by acting as a toxin sponge.</title>
        <authorList>
            <person name="Dahlstrom K.M."/>
            <person name="Newman D.K."/>
        </authorList>
    </citation>
    <scope>NUCLEOTIDE SEQUENCE [LARGE SCALE GENOMIC DNA]</scope>
    <source>
        <strain evidence="6 7">Pe01</strain>
    </source>
</reference>
<name>A0ABX8ULM7_9BURK</name>
<organism evidence="6 7">
    <name type="scientific">Paraburkholderia edwinii</name>
    <dbReference type="NCBI Taxonomy" id="2861782"/>
    <lineage>
        <taxon>Bacteria</taxon>
        <taxon>Pseudomonadati</taxon>
        <taxon>Pseudomonadota</taxon>
        <taxon>Betaproteobacteria</taxon>
        <taxon>Burkholderiales</taxon>
        <taxon>Burkholderiaceae</taxon>
        <taxon>Paraburkholderia</taxon>
    </lineage>
</organism>
<dbReference type="Pfam" id="PF13817">
    <property type="entry name" value="DDE_Tnp_IS66_C"/>
    <property type="match status" value="1"/>
</dbReference>
<protein>
    <submittedName>
        <fullName evidence="6">IS66 family transposase</fullName>
    </submittedName>
</protein>
<gene>
    <name evidence="6" type="ORF">KZJ38_16685</name>
</gene>
<feature type="domain" description="Transposase IS66 central" evidence="2">
    <location>
        <begin position="183"/>
        <end position="469"/>
    </location>
</feature>
<dbReference type="InterPro" id="IPR024463">
    <property type="entry name" value="Transposase_TnpC_homeodom"/>
</dbReference>
<proteinExistence type="predicted"/>
<dbReference type="InterPro" id="IPR004291">
    <property type="entry name" value="Transposase_IS66_central"/>
</dbReference>
<evidence type="ECO:0000259" key="2">
    <source>
        <dbReference type="Pfam" id="PF03050"/>
    </source>
</evidence>
<dbReference type="Pfam" id="PF03050">
    <property type="entry name" value="DDE_Tnp_IS66"/>
    <property type="match status" value="1"/>
</dbReference>
<dbReference type="Pfam" id="PF13007">
    <property type="entry name" value="LZ_Tnp_IS66"/>
    <property type="match status" value="1"/>
</dbReference>
<dbReference type="NCBIfam" id="NF033517">
    <property type="entry name" value="transpos_IS66"/>
    <property type="match status" value="1"/>
</dbReference>
<dbReference type="InterPro" id="IPR052344">
    <property type="entry name" value="Transposase-related"/>
</dbReference>
<feature type="region of interest" description="Disordered" evidence="1">
    <location>
        <begin position="88"/>
        <end position="111"/>
    </location>
</feature>
<feature type="domain" description="Transposase IS66 zinc-finger binding" evidence="3">
    <location>
        <begin position="127"/>
        <end position="169"/>
    </location>
</feature>